<reference evidence="1" key="1">
    <citation type="journal article" date="2020" name="Cell">
        <title>Large-Scale Comparative Analyses of Tick Genomes Elucidate Their Genetic Diversity and Vector Capacities.</title>
        <authorList>
            <consortium name="Tick Genome and Microbiome Consortium (TIGMIC)"/>
            <person name="Jia N."/>
            <person name="Wang J."/>
            <person name="Shi W."/>
            <person name="Du L."/>
            <person name="Sun Y."/>
            <person name="Zhan W."/>
            <person name="Jiang J.F."/>
            <person name="Wang Q."/>
            <person name="Zhang B."/>
            <person name="Ji P."/>
            <person name="Bell-Sakyi L."/>
            <person name="Cui X.M."/>
            <person name="Yuan T.T."/>
            <person name="Jiang B.G."/>
            <person name="Yang W.F."/>
            <person name="Lam T.T."/>
            <person name="Chang Q.C."/>
            <person name="Ding S.J."/>
            <person name="Wang X.J."/>
            <person name="Zhu J.G."/>
            <person name="Ruan X.D."/>
            <person name="Zhao L."/>
            <person name="Wei J.T."/>
            <person name="Ye R.Z."/>
            <person name="Que T.C."/>
            <person name="Du C.H."/>
            <person name="Zhou Y.H."/>
            <person name="Cheng J.X."/>
            <person name="Dai P.F."/>
            <person name="Guo W.B."/>
            <person name="Han X.H."/>
            <person name="Huang E.J."/>
            <person name="Li L.F."/>
            <person name="Wei W."/>
            <person name="Gao Y.C."/>
            <person name="Liu J.Z."/>
            <person name="Shao H.Z."/>
            <person name="Wang X."/>
            <person name="Wang C.C."/>
            <person name="Yang T.C."/>
            <person name="Huo Q.B."/>
            <person name="Li W."/>
            <person name="Chen H.Y."/>
            <person name="Chen S.E."/>
            <person name="Zhou L.G."/>
            <person name="Ni X.B."/>
            <person name="Tian J.H."/>
            <person name="Sheng Y."/>
            <person name="Liu T."/>
            <person name="Pan Y.S."/>
            <person name="Xia L.Y."/>
            <person name="Li J."/>
            <person name="Zhao F."/>
            <person name="Cao W.C."/>
        </authorList>
    </citation>
    <scope>NUCLEOTIDE SEQUENCE</scope>
    <source>
        <strain evidence="1">Rmic-2018</strain>
    </source>
</reference>
<evidence type="ECO:0000313" key="2">
    <source>
        <dbReference type="Proteomes" id="UP000821866"/>
    </source>
</evidence>
<gene>
    <name evidence="1" type="ORF">HPB51_010936</name>
</gene>
<proteinExistence type="predicted"/>
<evidence type="ECO:0000313" key="1">
    <source>
        <dbReference type="EMBL" id="KAH8009146.1"/>
    </source>
</evidence>
<protein>
    <submittedName>
        <fullName evidence="1">Uncharacterized protein</fullName>
    </submittedName>
</protein>
<organism evidence="1 2">
    <name type="scientific">Rhipicephalus microplus</name>
    <name type="common">Cattle tick</name>
    <name type="synonym">Boophilus microplus</name>
    <dbReference type="NCBI Taxonomy" id="6941"/>
    <lineage>
        <taxon>Eukaryota</taxon>
        <taxon>Metazoa</taxon>
        <taxon>Ecdysozoa</taxon>
        <taxon>Arthropoda</taxon>
        <taxon>Chelicerata</taxon>
        <taxon>Arachnida</taxon>
        <taxon>Acari</taxon>
        <taxon>Parasitiformes</taxon>
        <taxon>Ixodida</taxon>
        <taxon>Ixodoidea</taxon>
        <taxon>Ixodidae</taxon>
        <taxon>Rhipicephalinae</taxon>
        <taxon>Rhipicephalus</taxon>
        <taxon>Boophilus</taxon>
    </lineage>
</organism>
<sequence length="202" mass="21664">MAWDRVMLTNIANFFGKWGIFRIPEEVPEVLSEVEDNVNEATCEVADSSDNGGEIDEYDGGGPPLAAETLHELDVLRCTMAAGEISDDTCMHLYGFQKSLLSGGLFQLVTLRPKAAQQKTMFKPTAGKPGGPISNDCARTAQPKGNLIKWRPCDTPKMSADDIIVVLKPCETLDLKTAFQTGDLGAAIAQFVGGEAAATLNV</sequence>
<reference evidence="1" key="2">
    <citation type="submission" date="2021-09" db="EMBL/GenBank/DDBJ databases">
        <authorList>
            <person name="Jia N."/>
            <person name="Wang J."/>
            <person name="Shi W."/>
            <person name="Du L."/>
            <person name="Sun Y."/>
            <person name="Zhan W."/>
            <person name="Jiang J."/>
            <person name="Wang Q."/>
            <person name="Zhang B."/>
            <person name="Ji P."/>
            <person name="Sakyi L.B."/>
            <person name="Cui X."/>
            <person name="Yuan T."/>
            <person name="Jiang B."/>
            <person name="Yang W."/>
            <person name="Lam T.T.-Y."/>
            <person name="Chang Q."/>
            <person name="Ding S."/>
            <person name="Wang X."/>
            <person name="Zhu J."/>
            <person name="Ruan X."/>
            <person name="Zhao L."/>
            <person name="Wei J."/>
            <person name="Que T."/>
            <person name="Du C."/>
            <person name="Cheng J."/>
            <person name="Dai P."/>
            <person name="Han X."/>
            <person name="Huang E."/>
            <person name="Gao Y."/>
            <person name="Liu J."/>
            <person name="Shao H."/>
            <person name="Ye R."/>
            <person name="Li L."/>
            <person name="Wei W."/>
            <person name="Wang X."/>
            <person name="Wang C."/>
            <person name="Huo Q."/>
            <person name="Li W."/>
            <person name="Guo W."/>
            <person name="Chen H."/>
            <person name="Chen S."/>
            <person name="Zhou L."/>
            <person name="Zhou L."/>
            <person name="Ni X."/>
            <person name="Tian J."/>
            <person name="Zhou Y."/>
            <person name="Sheng Y."/>
            <person name="Liu T."/>
            <person name="Pan Y."/>
            <person name="Xia L."/>
            <person name="Li J."/>
            <person name="Zhao F."/>
            <person name="Cao W."/>
        </authorList>
    </citation>
    <scope>NUCLEOTIDE SEQUENCE</scope>
    <source>
        <strain evidence="1">Rmic-2018</strain>
        <tissue evidence="1">Larvae</tissue>
    </source>
</reference>
<comment type="caution">
    <text evidence="1">The sequence shown here is derived from an EMBL/GenBank/DDBJ whole genome shotgun (WGS) entry which is preliminary data.</text>
</comment>
<dbReference type="AlphaFoldDB" id="A0A9J6D544"/>
<accession>A0A9J6D544</accession>
<dbReference type="Proteomes" id="UP000821866">
    <property type="component" value="Chromosome 9"/>
</dbReference>
<name>A0A9J6D544_RHIMP</name>
<dbReference type="EMBL" id="JABSTU010000011">
    <property type="protein sequence ID" value="KAH8009146.1"/>
    <property type="molecule type" value="Genomic_DNA"/>
</dbReference>
<keyword evidence="2" id="KW-1185">Reference proteome</keyword>